<proteinExistence type="predicted"/>
<dbReference type="EMBL" id="CM042022">
    <property type="protein sequence ID" value="KAI3815090.1"/>
    <property type="molecule type" value="Genomic_DNA"/>
</dbReference>
<name>A0ACB9J685_9ASTR</name>
<keyword evidence="2" id="KW-1185">Reference proteome</keyword>
<sequence length="93" mass="10995">MVSEDRFKLKYIRRKSQRIALKTSFSKFTNDKSTPIMLDGVSIDEIDNTIKEVEQPKEQPHENITHNQEELTKEIRSHDQVERPKGSSQRERL</sequence>
<protein>
    <submittedName>
        <fullName evidence="1">Uncharacterized protein</fullName>
    </submittedName>
</protein>
<comment type="caution">
    <text evidence="1">The sequence shown here is derived from an EMBL/GenBank/DDBJ whole genome shotgun (WGS) entry which is preliminary data.</text>
</comment>
<accession>A0ACB9J685</accession>
<organism evidence="1 2">
    <name type="scientific">Smallanthus sonchifolius</name>
    <dbReference type="NCBI Taxonomy" id="185202"/>
    <lineage>
        <taxon>Eukaryota</taxon>
        <taxon>Viridiplantae</taxon>
        <taxon>Streptophyta</taxon>
        <taxon>Embryophyta</taxon>
        <taxon>Tracheophyta</taxon>
        <taxon>Spermatophyta</taxon>
        <taxon>Magnoliopsida</taxon>
        <taxon>eudicotyledons</taxon>
        <taxon>Gunneridae</taxon>
        <taxon>Pentapetalae</taxon>
        <taxon>asterids</taxon>
        <taxon>campanulids</taxon>
        <taxon>Asterales</taxon>
        <taxon>Asteraceae</taxon>
        <taxon>Asteroideae</taxon>
        <taxon>Heliantheae alliance</taxon>
        <taxon>Millerieae</taxon>
        <taxon>Smallanthus</taxon>
    </lineage>
</organism>
<evidence type="ECO:0000313" key="2">
    <source>
        <dbReference type="Proteomes" id="UP001056120"/>
    </source>
</evidence>
<reference evidence="1 2" key="2">
    <citation type="journal article" date="2022" name="Mol. Ecol. Resour.">
        <title>The genomes of chicory, endive, great burdock and yacon provide insights into Asteraceae paleo-polyploidization history and plant inulin production.</title>
        <authorList>
            <person name="Fan W."/>
            <person name="Wang S."/>
            <person name="Wang H."/>
            <person name="Wang A."/>
            <person name="Jiang F."/>
            <person name="Liu H."/>
            <person name="Zhao H."/>
            <person name="Xu D."/>
            <person name="Zhang Y."/>
        </authorList>
    </citation>
    <scope>NUCLEOTIDE SEQUENCE [LARGE SCALE GENOMIC DNA]</scope>
    <source>
        <strain evidence="2">cv. Yunnan</strain>
        <tissue evidence="1">Leaves</tissue>
    </source>
</reference>
<gene>
    <name evidence="1" type="ORF">L1987_14744</name>
</gene>
<evidence type="ECO:0000313" key="1">
    <source>
        <dbReference type="EMBL" id="KAI3815090.1"/>
    </source>
</evidence>
<dbReference type="Proteomes" id="UP001056120">
    <property type="component" value="Linkage Group LG05"/>
</dbReference>
<reference evidence="2" key="1">
    <citation type="journal article" date="2022" name="Mol. Ecol. Resour.">
        <title>The genomes of chicory, endive, great burdock and yacon provide insights into Asteraceae palaeo-polyploidization history and plant inulin production.</title>
        <authorList>
            <person name="Fan W."/>
            <person name="Wang S."/>
            <person name="Wang H."/>
            <person name="Wang A."/>
            <person name="Jiang F."/>
            <person name="Liu H."/>
            <person name="Zhao H."/>
            <person name="Xu D."/>
            <person name="Zhang Y."/>
        </authorList>
    </citation>
    <scope>NUCLEOTIDE SEQUENCE [LARGE SCALE GENOMIC DNA]</scope>
    <source>
        <strain evidence="2">cv. Yunnan</strain>
    </source>
</reference>